<gene>
    <name evidence="3" type="ORF">PRIO_6752</name>
</gene>
<dbReference type="PANTHER" id="PTHR48107:SF7">
    <property type="entry name" value="RE15974P"/>
    <property type="match status" value="1"/>
</dbReference>
<dbReference type="Gene3D" id="3.40.50.720">
    <property type="entry name" value="NAD(P)-binding Rossmann-like Domain"/>
    <property type="match status" value="1"/>
</dbReference>
<evidence type="ECO:0000256" key="2">
    <source>
        <dbReference type="ARBA" id="ARBA00023002"/>
    </source>
</evidence>
<protein>
    <recommendedName>
        <fullName evidence="5">Short-chain dehydrogenase/reductase SDR</fullName>
    </recommendedName>
</protein>
<dbReference type="InterPro" id="IPR002347">
    <property type="entry name" value="SDR_fam"/>
</dbReference>
<dbReference type="GO" id="GO:0016614">
    <property type="term" value="F:oxidoreductase activity, acting on CH-OH group of donors"/>
    <property type="evidence" value="ECO:0007669"/>
    <property type="project" value="UniProtKB-ARBA"/>
</dbReference>
<evidence type="ECO:0000256" key="1">
    <source>
        <dbReference type="ARBA" id="ARBA00006484"/>
    </source>
</evidence>
<accession>A0A0E4CZY7</accession>
<evidence type="ECO:0000313" key="4">
    <source>
        <dbReference type="Proteomes" id="UP000033163"/>
    </source>
</evidence>
<name>A0A0E4CZY7_9BACL</name>
<comment type="similarity">
    <text evidence="1">Belongs to the short-chain dehydrogenases/reductases (SDR) family.</text>
</comment>
<dbReference type="PANTHER" id="PTHR48107">
    <property type="entry name" value="NADPH-DEPENDENT ALDEHYDE REDUCTASE-LIKE PROTEIN, CHLOROPLASTIC-RELATED"/>
    <property type="match status" value="1"/>
</dbReference>
<proteinExistence type="inferred from homology"/>
<dbReference type="AlphaFoldDB" id="A0A0E4CZY7"/>
<sequence>MGDGRAGAISVFTESLAAELAPLHITVNAIDPGATDSGWMSEEVKNALLPRFPMGRIGLPEDAARLIAFLASDDGQWITGEIIHSRGGF</sequence>
<dbReference type="Proteomes" id="UP000033163">
    <property type="component" value="Chromosome I"/>
</dbReference>
<dbReference type="Pfam" id="PF13561">
    <property type="entry name" value="adh_short_C2"/>
    <property type="match status" value="1"/>
</dbReference>
<dbReference type="EMBL" id="LN831776">
    <property type="protein sequence ID" value="CQR59099.1"/>
    <property type="molecule type" value="Genomic_DNA"/>
</dbReference>
<dbReference type="SUPFAM" id="SSF51735">
    <property type="entry name" value="NAD(P)-binding Rossmann-fold domains"/>
    <property type="match status" value="1"/>
</dbReference>
<reference evidence="4" key="1">
    <citation type="submission" date="2015-03" db="EMBL/GenBank/DDBJ databases">
        <authorList>
            <person name="Wibberg D."/>
        </authorList>
    </citation>
    <scope>NUCLEOTIDE SEQUENCE [LARGE SCALE GENOMIC DNA]</scope>
</reference>
<organism evidence="3 4">
    <name type="scientific">Paenibacillus riograndensis SBR5</name>
    <dbReference type="NCBI Taxonomy" id="1073571"/>
    <lineage>
        <taxon>Bacteria</taxon>
        <taxon>Bacillati</taxon>
        <taxon>Bacillota</taxon>
        <taxon>Bacilli</taxon>
        <taxon>Bacillales</taxon>
        <taxon>Paenibacillaceae</taxon>
        <taxon>Paenibacillus</taxon>
        <taxon>Paenibacillus sonchi group</taxon>
    </lineage>
</organism>
<dbReference type="InterPro" id="IPR036291">
    <property type="entry name" value="NAD(P)-bd_dom_sf"/>
</dbReference>
<dbReference type="KEGG" id="pri:PRIO_6752"/>
<dbReference type="PATRIC" id="fig|1073571.4.peg.7217"/>
<keyword evidence="2" id="KW-0560">Oxidoreductase</keyword>
<evidence type="ECO:0008006" key="5">
    <source>
        <dbReference type="Google" id="ProtNLM"/>
    </source>
</evidence>
<dbReference type="PRINTS" id="PR00081">
    <property type="entry name" value="GDHRDH"/>
</dbReference>
<dbReference type="HOGENOM" id="CLU_010194_47_12_9"/>
<evidence type="ECO:0000313" key="3">
    <source>
        <dbReference type="EMBL" id="CQR59099.1"/>
    </source>
</evidence>